<accession>A0ACB6RBB8</accession>
<comment type="caution">
    <text evidence="1">The sequence shown here is derived from an EMBL/GenBank/DDBJ whole genome shotgun (WGS) entry which is preliminary data.</text>
</comment>
<sequence>MASSLAEPDTLPFDLLKQHRDDRGRSCISIDVGRDEYGMVVESLQHLTREVEYFILPDQAKLRLATKLYVIGHWNFTSDILEEADQAEAQASEPWTIIKKAKTPEEEEWKEGLELIFKVIRKLENLKELTWVFHDLIGSDWVSTLPFVPSTWEVLPTTLTKLVLDISQPVRLDGTDAHRESYLPQSGLKPLVNFDKLEELRIFGMRDSFQSIIWETVYRHDPDSDGMRILELSMANRPLIRQEGWLKAQEVVGLRVAKDDENPYKGLDGKGVLHYSYGTGEYLDDYCIRKARGSAGVDENKPVPLWRLKLDGFVVDHLPFETELSFLVFLSCGNQCIDAGLRAPKTLNSHNTWKCYIPNAITHCMIDWPEWTGIFDPQGRQLASDGTLIGLSEESKNESKYDKGDALALTTEHLRQMDLRTNEESPGEALRNAYGEAADLFTPSILHGGPPTPLDLTSIKSMRGSPLPSPDRDYFSCGSDDTERGKN</sequence>
<proteinExistence type="predicted"/>
<keyword evidence="2" id="KW-1185">Reference proteome</keyword>
<dbReference type="EMBL" id="MU003494">
    <property type="protein sequence ID" value="KAF2476578.1"/>
    <property type="molecule type" value="Genomic_DNA"/>
</dbReference>
<evidence type="ECO:0000313" key="2">
    <source>
        <dbReference type="Proteomes" id="UP000799755"/>
    </source>
</evidence>
<name>A0ACB6RBB8_9PLEO</name>
<reference evidence="1" key="1">
    <citation type="journal article" date="2020" name="Stud. Mycol.">
        <title>101 Dothideomycetes genomes: a test case for predicting lifestyles and emergence of pathogens.</title>
        <authorList>
            <person name="Haridas S."/>
            <person name="Albert R."/>
            <person name="Binder M."/>
            <person name="Bloem J."/>
            <person name="Labutti K."/>
            <person name="Salamov A."/>
            <person name="Andreopoulos B."/>
            <person name="Baker S."/>
            <person name="Barry K."/>
            <person name="Bills G."/>
            <person name="Bluhm B."/>
            <person name="Cannon C."/>
            <person name="Castanera R."/>
            <person name="Culley D."/>
            <person name="Daum C."/>
            <person name="Ezra D."/>
            <person name="Gonzalez J."/>
            <person name="Henrissat B."/>
            <person name="Kuo A."/>
            <person name="Liang C."/>
            <person name="Lipzen A."/>
            <person name="Lutzoni F."/>
            <person name="Magnuson J."/>
            <person name="Mondo S."/>
            <person name="Nolan M."/>
            <person name="Ohm R."/>
            <person name="Pangilinan J."/>
            <person name="Park H.-J."/>
            <person name="Ramirez L."/>
            <person name="Alfaro M."/>
            <person name="Sun H."/>
            <person name="Tritt A."/>
            <person name="Yoshinaga Y."/>
            <person name="Zwiers L.-H."/>
            <person name="Turgeon B."/>
            <person name="Goodwin S."/>
            <person name="Spatafora J."/>
            <person name="Crous P."/>
            <person name="Grigoriev I."/>
        </authorList>
    </citation>
    <scope>NUCLEOTIDE SEQUENCE</scope>
    <source>
        <strain evidence="1">ATCC 200398</strain>
    </source>
</reference>
<evidence type="ECO:0000313" key="1">
    <source>
        <dbReference type="EMBL" id="KAF2476578.1"/>
    </source>
</evidence>
<dbReference type="Proteomes" id="UP000799755">
    <property type="component" value="Unassembled WGS sequence"/>
</dbReference>
<organism evidence="1 2">
    <name type="scientific">Lindgomyces ingoldianus</name>
    <dbReference type="NCBI Taxonomy" id="673940"/>
    <lineage>
        <taxon>Eukaryota</taxon>
        <taxon>Fungi</taxon>
        <taxon>Dikarya</taxon>
        <taxon>Ascomycota</taxon>
        <taxon>Pezizomycotina</taxon>
        <taxon>Dothideomycetes</taxon>
        <taxon>Pleosporomycetidae</taxon>
        <taxon>Pleosporales</taxon>
        <taxon>Lindgomycetaceae</taxon>
        <taxon>Lindgomyces</taxon>
    </lineage>
</organism>
<protein>
    <submittedName>
        <fullName evidence="1">Uncharacterized protein</fullName>
    </submittedName>
</protein>
<gene>
    <name evidence="1" type="ORF">BDR25DRAFT_277823</name>
</gene>